<gene>
    <name evidence="2" type="ORF">RCOM_0984550</name>
</gene>
<reference evidence="3" key="1">
    <citation type="journal article" date="2010" name="Nat. Biotechnol.">
        <title>Draft genome sequence of the oilseed species Ricinus communis.</title>
        <authorList>
            <person name="Chan A.P."/>
            <person name="Crabtree J."/>
            <person name="Zhao Q."/>
            <person name="Lorenzi H."/>
            <person name="Orvis J."/>
            <person name="Puiu D."/>
            <person name="Melake-Berhan A."/>
            <person name="Jones K.M."/>
            <person name="Redman J."/>
            <person name="Chen G."/>
            <person name="Cahoon E.B."/>
            <person name="Gedil M."/>
            <person name="Stanke M."/>
            <person name="Haas B.J."/>
            <person name="Wortman J.R."/>
            <person name="Fraser-Liggett C.M."/>
            <person name="Ravel J."/>
            <person name="Rabinowicz P.D."/>
        </authorList>
    </citation>
    <scope>NUCLEOTIDE SEQUENCE [LARGE SCALE GENOMIC DNA]</scope>
    <source>
        <strain evidence="3">cv. Hale</strain>
    </source>
</reference>
<accession>B9SSK4</accession>
<feature type="compositionally biased region" description="Basic and acidic residues" evidence="1">
    <location>
        <begin position="1"/>
        <end position="16"/>
    </location>
</feature>
<protein>
    <recommendedName>
        <fullName evidence="4">Protein kinase domain-containing protein</fullName>
    </recommendedName>
</protein>
<name>B9SSK4_RICCO</name>
<dbReference type="AlphaFoldDB" id="B9SSK4"/>
<dbReference type="EMBL" id="EQ974115">
    <property type="protein sequence ID" value="EEF33392.1"/>
    <property type="molecule type" value="Genomic_DNA"/>
</dbReference>
<dbReference type="InParanoid" id="B9SSK4"/>
<dbReference type="Proteomes" id="UP000008311">
    <property type="component" value="Unassembled WGS sequence"/>
</dbReference>
<keyword evidence="3" id="KW-1185">Reference proteome</keyword>
<evidence type="ECO:0000313" key="3">
    <source>
        <dbReference type="Proteomes" id="UP000008311"/>
    </source>
</evidence>
<feature type="region of interest" description="Disordered" evidence="1">
    <location>
        <begin position="1"/>
        <end position="33"/>
    </location>
</feature>
<sequence>MDKRSNEVKDKNDHTDNSVGDGSFGTVKDDSCDDDDEKIEYVVKLVYKSEKQSDVSQKLMLI</sequence>
<evidence type="ECO:0000313" key="2">
    <source>
        <dbReference type="EMBL" id="EEF33392.1"/>
    </source>
</evidence>
<evidence type="ECO:0008006" key="4">
    <source>
        <dbReference type="Google" id="ProtNLM"/>
    </source>
</evidence>
<proteinExistence type="predicted"/>
<organism evidence="2 3">
    <name type="scientific">Ricinus communis</name>
    <name type="common">Castor bean</name>
    <dbReference type="NCBI Taxonomy" id="3988"/>
    <lineage>
        <taxon>Eukaryota</taxon>
        <taxon>Viridiplantae</taxon>
        <taxon>Streptophyta</taxon>
        <taxon>Embryophyta</taxon>
        <taxon>Tracheophyta</taxon>
        <taxon>Spermatophyta</taxon>
        <taxon>Magnoliopsida</taxon>
        <taxon>eudicotyledons</taxon>
        <taxon>Gunneridae</taxon>
        <taxon>Pentapetalae</taxon>
        <taxon>rosids</taxon>
        <taxon>fabids</taxon>
        <taxon>Malpighiales</taxon>
        <taxon>Euphorbiaceae</taxon>
        <taxon>Acalyphoideae</taxon>
        <taxon>Acalypheae</taxon>
        <taxon>Ricinus</taxon>
    </lineage>
</organism>
<evidence type="ECO:0000256" key="1">
    <source>
        <dbReference type="SAM" id="MobiDB-lite"/>
    </source>
</evidence>